<feature type="active site" evidence="2">
    <location>
        <position position="28"/>
    </location>
</feature>
<name>A0A937X4X7_9BACT</name>
<dbReference type="PANTHER" id="PTHR10291:SF0">
    <property type="entry name" value="DEHYDRODOLICHYL DIPHOSPHATE SYNTHASE 2"/>
    <property type="match status" value="1"/>
</dbReference>
<feature type="binding site" evidence="2">
    <location>
        <position position="45"/>
    </location>
    <ligand>
        <name>substrate</name>
    </ligand>
</feature>
<feature type="binding site" evidence="2">
    <location>
        <begin position="29"/>
        <end position="32"/>
    </location>
    <ligand>
        <name>substrate</name>
    </ligand>
</feature>
<feature type="binding site" evidence="2">
    <location>
        <begin position="202"/>
        <end position="204"/>
    </location>
    <ligand>
        <name>substrate</name>
    </ligand>
</feature>
<dbReference type="Proteomes" id="UP000703893">
    <property type="component" value="Unassembled WGS sequence"/>
</dbReference>
<comment type="caution">
    <text evidence="3">The sequence shown here is derived from an EMBL/GenBank/DDBJ whole genome shotgun (WGS) entry which is preliminary data.</text>
</comment>
<dbReference type="EC" id="2.5.1.-" evidence="2"/>
<keyword evidence="2" id="KW-0479">Metal-binding</keyword>
<evidence type="ECO:0000256" key="2">
    <source>
        <dbReference type="HAMAP-Rule" id="MF_01139"/>
    </source>
</evidence>
<evidence type="ECO:0000256" key="1">
    <source>
        <dbReference type="ARBA" id="ARBA00022679"/>
    </source>
</evidence>
<evidence type="ECO:0000313" key="4">
    <source>
        <dbReference type="Proteomes" id="UP000703893"/>
    </source>
</evidence>
<dbReference type="GO" id="GO:0016094">
    <property type="term" value="P:polyprenol biosynthetic process"/>
    <property type="evidence" value="ECO:0007669"/>
    <property type="project" value="TreeGrafter"/>
</dbReference>
<dbReference type="EMBL" id="VGJX01000881">
    <property type="protein sequence ID" value="MBM3276146.1"/>
    <property type="molecule type" value="Genomic_DNA"/>
</dbReference>
<accession>A0A937X4X7</accession>
<dbReference type="AlphaFoldDB" id="A0A937X4X7"/>
<feature type="active site" description="Proton acceptor" evidence="2">
    <location>
        <position position="76"/>
    </location>
</feature>
<feature type="binding site" evidence="2">
    <location>
        <position position="79"/>
    </location>
    <ligand>
        <name>substrate</name>
    </ligand>
</feature>
<dbReference type="PROSITE" id="PS01066">
    <property type="entry name" value="UPP_SYNTHASE"/>
    <property type="match status" value="1"/>
</dbReference>
<feature type="binding site" evidence="2">
    <location>
        <position position="33"/>
    </location>
    <ligand>
        <name>substrate</name>
    </ligand>
</feature>
<dbReference type="GO" id="GO:0045547">
    <property type="term" value="F:ditrans,polycis-polyprenyl diphosphate synthase [(2E,6E)-farnesyl diphosphate specific] activity"/>
    <property type="evidence" value="ECO:0007669"/>
    <property type="project" value="TreeGrafter"/>
</dbReference>
<comment type="caution">
    <text evidence="2">Lacks conserved residue(s) required for the propagation of feature annotation.</text>
</comment>
<comment type="function">
    <text evidence="2">Catalyzes the condensation of isopentenyl diphosphate (IPP) with allylic pyrophosphates generating different type of terpenoids.</text>
</comment>
<dbReference type="NCBIfam" id="TIGR00055">
    <property type="entry name" value="uppS"/>
    <property type="match status" value="1"/>
</dbReference>
<dbReference type="InterPro" id="IPR036424">
    <property type="entry name" value="UPP_synth-like_sf"/>
</dbReference>
<dbReference type="CDD" id="cd00475">
    <property type="entry name" value="Cis_IPPS"/>
    <property type="match status" value="1"/>
</dbReference>
<feature type="binding site" evidence="2">
    <location>
        <position position="215"/>
    </location>
    <ligand>
        <name>Mg(2+)</name>
        <dbReference type="ChEBI" id="CHEBI:18420"/>
    </ligand>
</feature>
<feature type="binding site" evidence="2">
    <location>
        <position position="28"/>
    </location>
    <ligand>
        <name>Mg(2+)</name>
        <dbReference type="ChEBI" id="CHEBI:18420"/>
    </ligand>
</feature>
<dbReference type="Pfam" id="PF01255">
    <property type="entry name" value="Prenyltransf"/>
    <property type="match status" value="1"/>
</dbReference>
<keyword evidence="2" id="KW-0460">Magnesium</keyword>
<reference evidence="3 4" key="1">
    <citation type="submission" date="2019-03" db="EMBL/GenBank/DDBJ databases">
        <title>Lake Tanganyika Metagenome-Assembled Genomes (MAGs).</title>
        <authorList>
            <person name="Tran P."/>
        </authorList>
    </citation>
    <scope>NUCLEOTIDE SEQUENCE [LARGE SCALE GENOMIC DNA]</scope>
    <source>
        <strain evidence="3">K_DeepCast_65m_m2_236</strain>
    </source>
</reference>
<protein>
    <recommendedName>
        <fullName evidence="2">Isoprenyl transferase</fullName>
        <ecNumber evidence="2">2.5.1.-</ecNumber>
    </recommendedName>
</protein>
<comment type="cofactor">
    <cofactor evidence="2">
        <name>Mg(2+)</name>
        <dbReference type="ChEBI" id="CHEBI:18420"/>
    </cofactor>
    <text evidence="2">Binds 2 magnesium ions per subunit.</text>
</comment>
<proteinExistence type="inferred from homology"/>
<feature type="binding site" evidence="2">
    <location>
        <begin position="73"/>
        <end position="75"/>
    </location>
    <ligand>
        <name>substrate</name>
    </ligand>
</feature>
<dbReference type="InterPro" id="IPR018520">
    <property type="entry name" value="UPP_synth-like_CS"/>
</dbReference>
<dbReference type="PANTHER" id="PTHR10291">
    <property type="entry name" value="DEHYDRODOLICHYL DIPHOSPHATE SYNTHASE FAMILY MEMBER"/>
    <property type="match status" value="1"/>
</dbReference>
<dbReference type="HAMAP" id="MF_01139">
    <property type="entry name" value="ISPT"/>
    <property type="match status" value="1"/>
</dbReference>
<gene>
    <name evidence="3" type="primary">uppS</name>
    <name evidence="3" type="ORF">FJZ00_13415</name>
</gene>
<dbReference type="InterPro" id="IPR001441">
    <property type="entry name" value="UPP_synth-like"/>
</dbReference>
<evidence type="ECO:0000313" key="3">
    <source>
        <dbReference type="EMBL" id="MBM3276146.1"/>
    </source>
</evidence>
<feature type="binding site" evidence="2">
    <location>
        <position position="196"/>
    </location>
    <ligand>
        <name>substrate</name>
    </ligand>
</feature>
<sequence length="257" mass="29410">MATQTMPSDVWAGVDRTRLPRHVAVIMDGNRRWALARRLSGKSGHRAGRDTLRELVKAFKELGIGYLTAFAFSTENWKRSEDEVGFLWALFRDTLDKEVDEMHRNGVRMRFIGEIGELSDDLRQRIADAERKTRDNTAVTLNVALNYGGRREIASAARRLAEDIQEGKLTPDQVTEARFGSYLYTGDQPDPDLLIRTSGEFRISNYLLWQIAYSEIYVTDTFWPDFGRADLRDALIAYQGRDRRFGASREAAPAKRK</sequence>
<keyword evidence="1 2" id="KW-0808">Transferase</keyword>
<dbReference type="Gene3D" id="3.40.1180.10">
    <property type="entry name" value="Decaprenyl diphosphate synthase-like"/>
    <property type="match status" value="1"/>
</dbReference>
<dbReference type="FunFam" id="3.40.1180.10:FF:000001">
    <property type="entry name" value="(2E,6E)-farnesyl-diphosphate-specific ditrans,polycis-undecaprenyl-diphosphate synthase"/>
    <property type="match status" value="1"/>
</dbReference>
<dbReference type="GO" id="GO:0000287">
    <property type="term" value="F:magnesium ion binding"/>
    <property type="evidence" value="ECO:0007669"/>
    <property type="project" value="UniProtKB-UniRule"/>
</dbReference>
<feature type="binding site" evidence="2">
    <location>
        <position position="77"/>
    </location>
    <ligand>
        <name>substrate</name>
    </ligand>
</feature>
<comment type="subunit">
    <text evidence="2">Homodimer.</text>
</comment>
<dbReference type="SUPFAM" id="SSF64005">
    <property type="entry name" value="Undecaprenyl diphosphate synthase"/>
    <property type="match status" value="1"/>
</dbReference>
<comment type="similarity">
    <text evidence="2">Belongs to the UPP synthase family.</text>
</comment>
<organism evidence="3 4">
    <name type="scientific">Candidatus Tanganyikabacteria bacterium</name>
    <dbReference type="NCBI Taxonomy" id="2961651"/>
    <lineage>
        <taxon>Bacteria</taxon>
        <taxon>Bacillati</taxon>
        <taxon>Candidatus Sericytochromatia</taxon>
        <taxon>Candidatus Tanganyikabacteria</taxon>
    </lineage>
</organism>